<feature type="compositionally biased region" description="Polar residues" evidence="1">
    <location>
        <begin position="160"/>
        <end position="169"/>
    </location>
</feature>
<feature type="compositionally biased region" description="Polar residues" evidence="1">
    <location>
        <begin position="62"/>
        <end position="71"/>
    </location>
</feature>
<evidence type="ECO:0000313" key="3">
    <source>
        <dbReference type="Proteomes" id="UP000299102"/>
    </source>
</evidence>
<sequence length="169" mass="18195">MHRRDNTVIGHVLAVLHKSDTAKDISNPAQMRPQRCVNCNSEGHPASYKGCPKAPNFKPVTKVTSKPQSLITKPPWPENPRDVTRGFAPATNAWSRTPARAVSEPAGLSGSPKPASAKSPGPLGDPHHHVDAEDGQKRFAQLAADFPESKEQGRPPNGHPTPSRSVEQT</sequence>
<reference evidence="2 3" key="1">
    <citation type="journal article" date="2019" name="Commun. Biol.">
        <title>The bagworm genome reveals a unique fibroin gene that provides high tensile strength.</title>
        <authorList>
            <person name="Kono N."/>
            <person name="Nakamura H."/>
            <person name="Ohtoshi R."/>
            <person name="Tomita M."/>
            <person name="Numata K."/>
            <person name="Arakawa K."/>
        </authorList>
    </citation>
    <scope>NUCLEOTIDE SEQUENCE [LARGE SCALE GENOMIC DNA]</scope>
</reference>
<evidence type="ECO:0000313" key="2">
    <source>
        <dbReference type="EMBL" id="GBP59899.1"/>
    </source>
</evidence>
<evidence type="ECO:0000256" key="1">
    <source>
        <dbReference type="SAM" id="MobiDB-lite"/>
    </source>
</evidence>
<dbReference type="OrthoDB" id="8123886at2759"/>
<name>A0A4C1XBZ8_EUMVA</name>
<feature type="compositionally biased region" description="Low complexity" evidence="1">
    <location>
        <begin position="109"/>
        <end position="122"/>
    </location>
</feature>
<gene>
    <name evidence="2" type="ORF">EVAR_44575_1</name>
</gene>
<feature type="region of interest" description="Disordered" evidence="1">
    <location>
        <begin position="58"/>
        <end position="169"/>
    </location>
</feature>
<protein>
    <recommendedName>
        <fullName evidence="4">Zinc knuckle domain-containing protein</fullName>
    </recommendedName>
</protein>
<proteinExistence type="predicted"/>
<evidence type="ECO:0008006" key="4">
    <source>
        <dbReference type="Google" id="ProtNLM"/>
    </source>
</evidence>
<comment type="caution">
    <text evidence="2">The sequence shown here is derived from an EMBL/GenBank/DDBJ whole genome shotgun (WGS) entry which is preliminary data.</text>
</comment>
<dbReference type="Proteomes" id="UP000299102">
    <property type="component" value="Unassembled WGS sequence"/>
</dbReference>
<keyword evidence="3" id="KW-1185">Reference proteome</keyword>
<organism evidence="2 3">
    <name type="scientific">Eumeta variegata</name>
    <name type="common">Bagworm moth</name>
    <name type="synonym">Eumeta japonica</name>
    <dbReference type="NCBI Taxonomy" id="151549"/>
    <lineage>
        <taxon>Eukaryota</taxon>
        <taxon>Metazoa</taxon>
        <taxon>Ecdysozoa</taxon>
        <taxon>Arthropoda</taxon>
        <taxon>Hexapoda</taxon>
        <taxon>Insecta</taxon>
        <taxon>Pterygota</taxon>
        <taxon>Neoptera</taxon>
        <taxon>Endopterygota</taxon>
        <taxon>Lepidoptera</taxon>
        <taxon>Glossata</taxon>
        <taxon>Ditrysia</taxon>
        <taxon>Tineoidea</taxon>
        <taxon>Psychidae</taxon>
        <taxon>Oiketicinae</taxon>
        <taxon>Eumeta</taxon>
    </lineage>
</organism>
<dbReference type="AlphaFoldDB" id="A0A4C1XBZ8"/>
<accession>A0A4C1XBZ8</accession>
<dbReference type="EMBL" id="BGZK01000773">
    <property type="protein sequence ID" value="GBP59899.1"/>
    <property type="molecule type" value="Genomic_DNA"/>
</dbReference>
<feature type="compositionally biased region" description="Basic and acidic residues" evidence="1">
    <location>
        <begin position="125"/>
        <end position="137"/>
    </location>
</feature>